<keyword evidence="2" id="KW-0645">Protease</keyword>
<evidence type="ECO:0000256" key="3">
    <source>
        <dbReference type="ARBA" id="ARBA00022729"/>
    </source>
</evidence>
<comment type="similarity">
    <text evidence="1">Belongs to the peptidase S9C family.</text>
</comment>
<evidence type="ECO:0000256" key="2">
    <source>
        <dbReference type="ARBA" id="ARBA00022670"/>
    </source>
</evidence>
<evidence type="ECO:0000313" key="7">
    <source>
        <dbReference type="EMBL" id="QAR30308.1"/>
    </source>
</evidence>
<feature type="signal peptide" evidence="5">
    <location>
        <begin position="1"/>
        <end position="18"/>
    </location>
</feature>
<gene>
    <name evidence="7" type="ORF">EQP59_02500</name>
</gene>
<dbReference type="PANTHER" id="PTHR42776">
    <property type="entry name" value="SERINE PEPTIDASE S9 FAMILY MEMBER"/>
    <property type="match status" value="1"/>
</dbReference>
<dbReference type="OrthoDB" id="9812921at2"/>
<dbReference type="GO" id="GO:0004252">
    <property type="term" value="F:serine-type endopeptidase activity"/>
    <property type="evidence" value="ECO:0007669"/>
    <property type="project" value="TreeGrafter"/>
</dbReference>
<dbReference type="Pfam" id="PF00326">
    <property type="entry name" value="Peptidase_S9"/>
    <property type="match status" value="1"/>
</dbReference>
<evidence type="ECO:0000313" key="8">
    <source>
        <dbReference type="Proteomes" id="UP000287701"/>
    </source>
</evidence>
<dbReference type="Gene3D" id="2.120.10.30">
    <property type="entry name" value="TolB, C-terminal domain"/>
    <property type="match status" value="1"/>
</dbReference>
<dbReference type="Gene3D" id="3.40.50.1820">
    <property type="entry name" value="alpha/beta hydrolase"/>
    <property type="match status" value="1"/>
</dbReference>
<protein>
    <submittedName>
        <fullName evidence="7">S9 family peptidase</fullName>
    </submittedName>
</protein>
<dbReference type="Proteomes" id="UP000287701">
    <property type="component" value="Chromosome"/>
</dbReference>
<dbReference type="FunFam" id="3.40.50.1820:FF:000028">
    <property type="entry name" value="S9 family peptidase"/>
    <property type="match status" value="1"/>
</dbReference>
<dbReference type="PANTHER" id="PTHR42776:SF13">
    <property type="entry name" value="DIPEPTIDYL-PEPTIDASE 5"/>
    <property type="match status" value="1"/>
</dbReference>
<dbReference type="SUPFAM" id="SSF82171">
    <property type="entry name" value="DPP6 N-terminal domain-like"/>
    <property type="match status" value="1"/>
</dbReference>
<dbReference type="RefSeq" id="WP_128500806.1">
    <property type="nucleotide sequence ID" value="NZ_CP035107.1"/>
</dbReference>
<dbReference type="EMBL" id="CP035107">
    <property type="protein sequence ID" value="QAR30308.1"/>
    <property type="molecule type" value="Genomic_DNA"/>
</dbReference>
<evidence type="ECO:0000256" key="5">
    <source>
        <dbReference type="SAM" id="SignalP"/>
    </source>
</evidence>
<dbReference type="SUPFAM" id="SSF53474">
    <property type="entry name" value="alpha/beta-Hydrolases"/>
    <property type="match status" value="1"/>
</dbReference>
<keyword evidence="3 5" id="KW-0732">Signal</keyword>
<accession>A0A3R5XTS1</accession>
<dbReference type="InterPro" id="IPR011042">
    <property type="entry name" value="6-blade_b-propeller_TolB-like"/>
</dbReference>
<name>A0A3R5XTS1_ORNRH</name>
<evidence type="ECO:0000256" key="1">
    <source>
        <dbReference type="ARBA" id="ARBA00010040"/>
    </source>
</evidence>
<feature type="domain" description="Peptidase S9 prolyl oligopeptidase catalytic" evidence="6">
    <location>
        <begin position="411"/>
        <end position="616"/>
    </location>
</feature>
<evidence type="ECO:0000259" key="6">
    <source>
        <dbReference type="Pfam" id="PF00326"/>
    </source>
</evidence>
<organism evidence="7 8">
    <name type="scientific">Ornithobacterium rhinotracheale</name>
    <dbReference type="NCBI Taxonomy" id="28251"/>
    <lineage>
        <taxon>Bacteria</taxon>
        <taxon>Pseudomonadati</taxon>
        <taxon>Bacteroidota</taxon>
        <taxon>Flavobacteriia</taxon>
        <taxon>Flavobacteriales</taxon>
        <taxon>Weeksellaceae</taxon>
        <taxon>Ornithobacterium</taxon>
    </lineage>
</organism>
<dbReference type="InterPro" id="IPR029058">
    <property type="entry name" value="AB_hydrolase_fold"/>
</dbReference>
<feature type="chain" id="PRO_5018761950" evidence="5">
    <location>
        <begin position="19"/>
        <end position="617"/>
    </location>
</feature>
<dbReference type="GO" id="GO:0006508">
    <property type="term" value="P:proteolysis"/>
    <property type="evidence" value="ECO:0007669"/>
    <property type="project" value="UniProtKB-KW"/>
</dbReference>
<sequence length="617" mass="70965">MKRIFVTALFSLFSLTMAQKQQLTPETLWQLGRVKSISLTPDNQNLIYQVSTPNMAENKIPTEYFSLNLKDKTSHKVSKEFAKSFDKKISPNGEFELFTKEVLVEKIEAKDIYPDLSKSSGYLFNDLQHRHWDTWNNGHFTHLFIRNLKTGEEIELLKDEPYNIVEFTWNTDGTKAVYVCKKLYGKAYMTSTNTDVYAYDLKSQKTENLTKGMMGYDTQPAFNKQGVMAWTSMATDGYEADKNDIFILAKGKKINLTKDWDGTVNSFIWNKKGDKIYFVAPTPGEEQVFEISDLYKKPKVTQLSKGMHNITHIVGEVGNQLIVEKTDINHAAEVFSFDLKSKKLSPLTQVNDAFYSQVTPSKVEQRWIKTTDNKQMLVNVIFPPNFDKNKKYPTLLYCQGGPQSPVNQFYSFRWNFALMAAEGYIVVAPNRRGLPGFGVKWNEDISGDWGGQAMRDYLSAIDALAQEPYVDNDRLGAVGASYGGYSIYYLAGIHKKRFKSFIAHCGVFDLRSMYGETEELFFVNHDVGGPYWEGHKSYVAFNPIEHVKDWDTPILIIHNDKDYRVPISQGLQAYTAARLMNIKSELLFFPDENHWVTQPQNGLFWQRTFFKWLKDTL</sequence>
<dbReference type="InterPro" id="IPR001375">
    <property type="entry name" value="Peptidase_S9_cat"/>
</dbReference>
<evidence type="ECO:0000256" key="4">
    <source>
        <dbReference type="ARBA" id="ARBA00022801"/>
    </source>
</evidence>
<reference evidence="7 8" key="1">
    <citation type="submission" date="2019-01" db="EMBL/GenBank/DDBJ databases">
        <title>Whole Genome of Ornithobacterium rhinotracheale FARPER-174b.</title>
        <authorList>
            <person name="Tataje-Lavanda L.A."/>
            <person name="Montalvan A."/>
            <person name="Montesinos R."/>
            <person name="Zimic M."/>
            <person name="Fernandez-Sanchez M."/>
            <person name="Fernandez-Diaz M."/>
        </authorList>
    </citation>
    <scope>NUCLEOTIDE SEQUENCE [LARGE SCALE GENOMIC DNA]</scope>
    <source>
        <strain evidence="7 8">FARPER-174b</strain>
    </source>
</reference>
<keyword evidence="4" id="KW-0378">Hydrolase</keyword>
<dbReference type="AlphaFoldDB" id="A0A3R5XTS1"/>
<proteinExistence type="inferred from homology"/>